<gene>
    <name evidence="1" type="ORF">G3I74_10550</name>
</gene>
<dbReference type="AlphaFoldDB" id="A0A845V7L2"/>
<protein>
    <submittedName>
        <fullName evidence="1">Uncharacterized protein</fullName>
    </submittedName>
</protein>
<organism evidence="1 2">
    <name type="scientific">Wenzhouxiangella limi</name>
    <dbReference type="NCBI Taxonomy" id="2707351"/>
    <lineage>
        <taxon>Bacteria</taxon>
        <taxon>Pseudomonadati</taxon>
        <taxon>Pseudomonadota</taxon>
        <taxon>Gammaproteobacteria</taxon>
        <taxon>Chromatiales</taxon>
        <taxon>Wenzhouxiangellaceae</taxon>
        <taxon>Wenzhouxiangella</taxon>
    </lineage>
</organism>
<reference evidence="1 2" key="1">
    <citation type="submission" date="2020-02" db="EMBL/GenBank/DDBJ databases">
        <authorList>
            <person name="Zhang X.-Y."/>
        </authorList>
    </citation>
    <scope>NUCLEOTIDE SEQUENCE [LARGE SCALE GENOMIC DNA]</scope>
    <source>
        <strain evidence="1 2">C33</strain>
    </source>
</reference>
<evidence type="ECO:0000313" key="1">
    <source>
        <dbReference type="EMBL" id="NDY96171.1"/>
    </source>
</evidence>
<evidence type="ECO:0000313" key="2">
    <source>
        <dbReference type="Proteomes" id="UP000484885"/>
    </source>
</evidence>
<proteinExistence type="predicted"/>
<accession>A0A845V7L2</accession>
<sequence>MISLAIALVSLGYNTWRNETSEVHRNWRQAAFQLVIEVNDLQQITLYRRYFHGREEHSHVPVRNARTWITGWGKAAAIRDLTAVLPPPLPAAGQALHETWAQSVGQLDKKNAAAEKAEQQMLETIDDTRQATLDLIDRLR</sequence>
<keyword evidence="2" id="KW-1185">Reference proteome</keyword>
<comment type="caution">
    <text evidence="1">The sequence shown here is derived from an EMBL/GenBank/DDBJ whole genome shotgun (WGS) entry which is preliminary data.</text>
</comment>
<dbReference type="Proteomes" id="UP000484885">
    <property type="component" value="Unassembled WGS sequence"/>
</dbReference>
<dbReference type="EMBL" id="JAAGSC010000041">
    <property type="protein sequence ID" value="NDY96171.1"/>
    <property type="molecule type" value="Genomic_DNA"/>
</dbReference>
<name>A0A845V7L2_9GAMM</name>